<dbReference type="Proteomes" id="UP000589738">
    <property type="component" value="Unassembled WGS sequence"/>
</dbReference>
<dbReference type="RefSeq" id="WP_184166193.1">
    <property type="nucleotide sequence ID" value="NZ_JACHLC010000006.1"/>
</dbReference>
<keyword evidence="1" id="KW-0732">Signal</keyword>
<sequence length="266" mass="30398">MTKNYSLTFLILLLFNFSFGQAPPLPPTPEEVQNYNAGNTKSTVKPIEVSQIKRSNNTENEEAQNIIPQFKVSLSESTDKNSVYYFKNIEAQIAKLDTLVSAEQMISLTRYKIQTGTINPAYLDSLAGKAYKFNEDKQYSEAIETAKKILIQSPNNITAHKEMSYAYKRLGDNNLSGLHFSMMVKIIKSVLKYGDGSRKSPYILNNFFEGLSIYEAKFDCFPKKVRLILTTEKKLLGGYDCFHIMRFSDMTHWLPSLSPEDYKIEQ</sequence>
<feature type="signal peptide" evidence="1">
    <location>
        <begin position="1"/>
        <end position="22"/>
    </location>
</feature>
<evidence type="ECO:0000313" key="2">
    <source>
        <dbReference type="EMBL" id="MBB6372469.1"/>
    </source>
</evidence>
<comment type="caution">
    <text evidence="2">The sequence shown here is derived from an EMBL/GenBank/DDBJ whole genome shotgun (WGS) entry which is preliminary data.</text>
</comment>
<reference evidence="2 3" key="1">
    <citation type="submission" date="2020-08" db="EMBL/GenBank/DDBJ databases">
        <title>Functional genomics of gut bacteria from endangered species of beetles.</title>
        <authorList>
            <person name="Carlos-Shanley C."/>
        </authorList>
    </citation>
    <scope>NUCLEOTIDE SEQUENCE [LARGE SCALE GENOMIC DNA]</scope>
    <source>
        <strain evidence="2 3">S00136</strain>
    </source>
</reference>
<dbReference type="InterPro" id="IPR011990">
    <property type="entry name" value="TPR-like_helical_dom_sf"/>
</dbReference>
<dbReference type="AlphaFoldDB" id="A0A841NML5"/>
<dbReference type="Gene3D" id="1.25.40.10">
    <property type="entry name" value="Tetratricopeptide repeat domain"/>
    <property type="match status" value="1"/>
</dbReference>
<organism evidence="2 3">
    <name type="scientific">Chryseobacterium shigense</name>
    <dbReference type="NCBI Taxonomy" id="297244"/>
    <lineage>
        <taxon>Bacteria</taxon>
        <taxon>Pseudomonadati</taxon>
        <taxon>Bacteroidota</taxon>
        <taxon>Flavobacteriia</taxon>
        <taxon>Flavobacteriales</taxon>
        <taxon>Weeksellaceae</taxon>
        <taxon>Chryseobacterium group</taxon>
        <taxon>Chryseobacterium</taxon>
    </lineage>
</organism>
<accession>A0A841NML5</accession>
<dbReference type="SUPFAM" id="SSF48452">
    <property type="entry name" value="TPR-like"/>
    <property type="match status" value="1"/>
</dbReference>
<protein>
    <submittedName>
        <fullName evidence="2">Tetratricopeptide (TPR) repeat protein</fullName>
    </submittedName>
</protein>
<name>A0A841NML5_9FLAO</name>
<dbReference type="EMBL" id="JACHLC010000006">
    <property type="protein sequence ID" value="MBB6372469.1"/>
    <property type="molecule type" value="Genomic_DNA"/>
</dbReference>
<proteinExistence type="predicted"/>
<evidence type="ECO:0000256" key="1">
    <source>
        <dbReference type="SAM" id="SignalP"/>
    </source>
</evidence>
<keyword evidence="3" id="KW-1185">Reference proteome</keyword>
<evidence type="ECO:0000313" key="3">
    <source>
        <dbReference type="Proteomes" id="UP000589738"/>
    </source>
</evidence>
<gene>
    <name evidence="2" type="ORF">HNP36_003585</name>
</gene>
<feature type="chain" id="PRO_5032590958" evidence="1">
    <location>
        <begin position="23"/>
        <end position="266"/>
    </location>
</feature>